<dbReference type="GO" id="GO:0030154">
    <property type="term" value="P:cell differentiation"/>
    <property type="evidence" value="ECO:0007669"/>
    <property type="project" value="UniProtKB-KW"/>
</dbReference>
<comment type="caution">
    <text evidence="7">The sequence shown here is derived from an EMBL/GenBank/DDBJ whole genome shotgun (WGS) entry which is preliminary data.</text>
</comment>
<accession>A0AAV3QLI7</accession>
<name>A0AAV3QLI7_LITER</name>
<dbReference type="PANTHER" id="PTHR31791">
    <property type="entry name" value="FRIGIDA-LIKE PROTEIN 3-RELATED"/>
    <property type="match status" value="1"/>
</dbReference>
<evidence type="ECO:0000256" key="6">
    <source>
        <dbReference type="SAM" id="MobiDB-lite"/>
    </source>
</evidence>
<protein>
    <recommendedName>
        <fullName evidence="5">FRIGIDA-like protein</fullName>
    </recommendedName>
</protein>
<keyword evidence="8" id="KW-1185">Reference proteome</keyword>
<feature type="region of interest" description="Disordered" evidence="6">
    <location>
        <begin position="578"/>
        <end position="615"/>
    </location>
</feature>
<dbReference type="Pfam" id="PF07899">
    <property type="entry name" value="Frigida"/>
    <property type="match status" value="1"/>
</dbReference>
<keyword evidence="4 5" id="KW-0287">Flowering</keyword>
<evidence type="ECO:0000313" key="8">
    <source>
        <dbReference type="Proteomes" id="UP001454036"/>
    </source>
</evidence>
<evidence type="ECO:0000256" key="1">
    <source>
        <dbReference type="ARBA" id="ARBA00008956"/>
    </source>
</evidence>
<feature type="compositionally biased region" description="Pro residues" evidence="6">
    <location>
        <begin position="7"/>
        <end position="20"/>
    </location>
</feature>
<dbReference type="GO" id="GO:0009908">
    <property type="term" value="P:flower development"/>
    <property type="evidence" value="ECO:0007669"/>
    <property type="project" value="UniProtKB-KW"/>
</dbReference>
<feature type="compositionally biased region" description="Low complexity" evidence="6">
    <location>
        <begin position="579"/>
        <end position="597"/>
    </location>
</feature>
<dbReference type="Proteomes" id="UP001454036">
    <property type="component" value="Unassembled WGS sequence"/>
</dbReference>
<evidence type="ECO:0000256" key="2">
    <source>
        <dbReference type="ARBA" id="ARBA00022473"/>
    </source>
</evidence>
<feature type="region of interest" description="Disordered" evidence="6">
    <location>
        <begin position="1"/>
        <end position="24"/>
    </location>
</feature>
<gene>
    <name evidence="7" type="ORF">LIER_19431</name>
</gene>
<organism evidence="7 8">
    <name type="scientific">Lithospermum erythrorhizon</name>
    <name type="common">Purple gromwell</name>
    <name type="synonym">Lithospermum officinale var. erythrorhizon</name>
    <dbReference type="NCBI Taxonomy" id="34254"/>
    <lineage>
        <taxon>Eukaryota</taxon>
        <taxon>Viridiplantae</taxon>
        <taxon>Streptophyta</taxon>
        <taxon>Embryophyta</taxon>
        <taxon>Tracheophyta</taxon>
        <taxon>Spermatophyta</taxon>
        <taxon>Magnoliopsida</taxon>
        <taxon>eudicotyledons</taxon>
        <taxon>Gunneridae</taxon>
        <taxon>Pentapetalae</taxon>
        <taxon>asterids</taxon>
        <taxon>lamiids</taxon>
        <taxon>Boraginales</taxon>
        <taxon>Boraginaceae</taxon>
        <taxon>Boraginoideae</taxon>
        <taxon>Lithospermeae</taxon>
        <taxon>Lithospermum</taxon>
    </lineage>
</organism>
<dbReference type="InterPro" id="IPR012474">
    <property type="entry name" value="Frigida"/>
</dbReference>
<reference evidence="7 8" key="1">
    <citation type="submission" date="2024-01" db="EMBL/GenBank/DDBJ databases">
        <title>The complete chloroplast genome sequence of Lithospermum erythrorhizon: insights into the phylogenetic relationship among Boraginaceae species and the maternal lineages of purple gromwells.</title>
        <authorList>
            <person name="Okada T."/>
            <person name="Watanabe K."/>
        </authorList>
    </citation>
    <scope>NUCLEOTIDE SEQUENCE [LARGE SCALE GENOMIC DNA]</scope>
</reference>
<sequence length="734" mass="80903">MTEPETTTPPPSATPSPPHTTSPLPIIDLHTISTALSAFNKSINDLQFHLHTLQFTLDTIIAKNPSTTSQIAITPPSKPNSPQNSTTLFDIDPKSNGIVKKVSKKWGEIIDLDQELKNICEKMDFRGLKRYIMNNLYDIGKLRLEVPKALKYARNAARLVLNCCGRFFLQTRLGYVKDSMLVMSREASVVILECFLLMEGGGGGNESKIDDDVKNEADSAVVLWKKRMMNEGGIMRACESDARGLLLLLGGYGVPLTFRSGDLGDLFRASNGREMVGTLRRASSLVERVPEIIEVMIQNKLEVDAIDVAYTFGLEERFNVQTILTSFLQQIKEPSEKVKKSSASPAEVVDANREQLASLKSFAKCLEGHKIDSSKIISLQEIQKKISRLEEDIFYFDKKSIAEYDKGIRAEKIKKRKAEEVETEAEAGRRSEFREDKLSCYTDQRLQSQKVGHNSQRSLFDTGMAGHVNDYAASQSVLHARVPGTGYAAIGLEENHSRYTDQSLQFQKVGHYSQRSLYNTGMDVHMSGDQVPGTGCAAVGAYGGMDADPSGHVIDNGVQSYGWHEDPTLTERVVTHNYAAQPSSSSTSSLYRPASPSLEGYEMLPSGSSTAIPNRRATTDSYAAQLSSSSMSRLYRPSSSLEGYEMLPSGSSTAILNRSATTDSYTAQLSSSSMSRLYRPASSSLEGYVMLPSGSSIDVPNRGATTDLYKFVDTIDNTEYHPTVVSSYRTSYPY</sequence>
<evidence type="ECO:0000256" key="5">
    <source>
        <dbReference type="RuleBase" id="RU364012"/>
    </source>
</evidence>
<keyword evidence="2 5" id="KW-0217">Developmental protein</keyword>
<dbReference type="PANTHER" id="PTHR31791:SF49">
    <property type="entry name" value="INACTIVE PROTEIN FRIGIDA"/>
    <property type="match status" value="1"/>
</dbReference>
<evidence type="ECO:0000256" key="4">
    <source>
        <dbReference type="ARBA" id="ARBA00023089"/>
    </source>
</evidence>
<dbReference type="EMBL" id="BAABME010004802">
    <property type="protein sequence ID" value="GAA0163610.1"/>
    <property type="molecule type" value="Genomic_DNA"/>
</dbReference>
<evidence type="ECO:0000256" key="3">
    <source>
        <dbReference type="ARBA" id="ARBA00022782"/>
    </source>
</evidence>
<evidence type="ECO:0000313" key="7">
    <source>
        <dbReference type="EMBL" id="GAA0163610.1"/>
    </source>
</evidence>
<comment type="similarity">
    <text evidence="1 5">Belongs to the Frigida family.</text>
</comment>
<keyword evidence="3 5" id="KW-0221">Differentiation</keyword>
<dbReference type="AlphaFoldDB" id="A0AAV3QLI7"/>
<proteinExistence type="inferred from homology"/>